<feature type="region of interest" description="Disordered" evidence="1">
    <location>
        <begin position="1"/>
        <end position="23"/>
    </location>
</feature>
<comment type="caution">
    <text evidence="2">The sequence shown here is derived from an EMBL/GenBank/DDBJ whole genome shotgun (WGS) entry which is preliminary data.</text>
</comment>
<evidence type="ECO:0000256" key="1">
    <source>
        <dbReference type="SAM" id="MobiDB-lite"/>
    </source>
</evidence>
<proteinExistence type="predicted"/>
<feature type="compositionally biased region" description="Polar residues" evidence="1">
    <location>
        <begin position="1"/>
        <end position="22"/>
    </location>
</feature>
<evidence type="ECO:0000313" key="3">
    <source>
        <dbReference type="Proteomes" id="UP000298030"/>
    </source>
</evidence>
<reference evidence="2 3" key="1">
    <citation type="journal article" date="2019" name="Nat. Ecol. Evol.">
        <title>Megaphylogeny resolves global patterns of mushroom evolution.</title>
        <authorList>
            <person name="Varga T."/>
            <person name="Krizsan K."/>
            <person name="Foldi C."/>
            <person name="Dima B."/>
            <person name="Sanchez-Garcia M."/>
            <person name="Sanchez-Ramirez S."/>
            <person name="Szollosi G.J."/>
            <person name="Szarkandi J.G."/>
            <person name="Papp V."/>
            <person name="Albert L."/>
            <person name="Andreopoulos W."/>
            <person name="Angelini C."/>
            <person name="Antonin V."/>
            <person name="Barry K.W."/>
            <person name="Bougher N.L."/>
            <person name="Buchanan P."/>
            <person name="Buyck B."/>
            <person name="Bense V."/>
            <person name="Catcheside P."/>
            <person name="Chovatia M."/>
            <person name="Cooper J."/>
            <person name="Damon W."/>
            <person name="Desjardin D."/>
            <person name="Finy P."/>
            <person name="Geml J."/>
            <person name="Haridas S."/>
            <person name="Hughes K."/>
            <person name="Justo A."/>
            <person name="Karasinski D."/>
            <person name="Kautmanova I."/>
            <person name="Kiss B."/>
            <person name="Kocsube S."/>
            <person name="Kotiranta H."/>
            <person name="LaButti K.M."/>
            <person name="Lechner B.E."/>
            <person name="Liimatainen K."/>
            <person name="Lipzen A."/>
            <person name="Lukacs Z."/>
            <person name="Mihaltcheva S."/>
            <person name="Morgado L.N."/>
            <person name="Niskanen T."/>
            <person name="Noordeloos M.E."/>
            <person name="Ohm R.A."/>
            <person name="Ortiz-Santana B."/>
            <person name="Ovrebo C."/>
            <person name="Racz N."/>
            <person name="Riley R."/>
            <person name="Savchenko A."/>
            <person name="Shiryaev A."/>
            <person name="Soop K."/>
            <person name="Spirin V."/>
            <person name="Szebenyi C."/>
            <person name="Tomsovsky M."/>
            <person name="Tulloss R.E."/>
            <person name="Uehling J."/>
            <person name="Grigoriev I.V."/>
            <person name="Vagvolgyi C."/>
            <person name="Papp T."/>
            <person name="Martin F.M."/>
            <person name="Miettinen O."/>
            <person name="Hibbett D.S."/>
            <person name="Nagy L.G."/>
        </authorList>
    </citation>
    <scope>NUCLEOTIDE SEQUENCE [LARGE SCALE GENOMIC DNA]</scope>
    <source>
        <strain evidence="2 3">FP101781</strain>
    </source>
</reference>
<dbReference type="AlphaFoldDB" id="A0A4Y7T0X1"/>
<keyword evidence="3" id="KW-1185">Reference proteome</keyword>
<protein>
    <submittedName>
        <fullName evidence="2">Uncharacterized protein</fullName>
    </submittedName>
</protein>
<evidence type="ECO:0000313" key="2">
    <source>
        <dbReference type="EMBL" id="TEB27795.1"/>
    </source>
</evidence>
<organism evidence="2 3">
    <name type="scientific">Coprinellus micaceus</name>
    <name type="common">Glistening ink-cap mushroom</name>
    <name type="synonym">Coprinus micaceus</name>
    <dbReference type="NCBI Taxonomy" id="71717"/>
    <lineage>
        <taxon>Eukaryota</taxon>
        <taxon>Fungi</taxon>
        <taxon>Dikarya</taxon>
        <taxon>Basidiomycota</taxon>
        <taxon>Agaricomycotina</taxon>
        <taxon>Agaricomycetes</taxon>
        <taxon>Agaricomycetidae</taxon>
        <taxon>Agaricales</taxon>
        <taxon>Agaricineae</taxon>
        <taxon>Psathyrellaceae</taxon>
        <taxon>Coprinellus</taxon>
    </lineage>
</organism>
<sequence>MDYPVRSSQPLRVAGNTFTPFQPASHRFKSQTETISLPRATGSPMPRKWVPILATNMKRSGIQLREGYTFELGSAPHRKKKSERDVRGVKQRAFEESKGRGGLRKRINILVTQGKQVGKGRGLDALVDFKREWTVMVERGLWGD</sequence>
<dbReference type="Proteomes" id="UP000298030">
    <property type="component" value="Unassembled WGS sequence"/>
</dbReference>
<name>A0A4Y7T0X1_COPMI</name>
<gene>
    <name evidence="2" type="ORF">FA13DRAFT_1712318</name>
</gene>
<accession>A0A4Y7T0X1</accession>
<dbReference type="EMBL" id="QPFP01000037">
    <property type="protein sequence ID" value="TEB27795.1"/>
    <property type="molecule type" value="Genomic_DNA"/>
</dbReference>